<evidence type="ECO:0000313" key="4">
    <source>
        <dbReference type="Proteomes" id="UP001285908"/>
    </source>
</evidence>
<dbReference type="EMBL" id="JAULSX010000004">
    <property type="protein sequence ID" value="KAK3492642.1"/>
    <property type="molecule type" value="Genomic_DNA"/>
</dbReference>
<organism evidence="3 4">
    <name type="scientific">Neurospora hispaniola</name>
    <dbReference type="NCBI Taxonomy" id="588809"/>
    <lineage>
        <taxon>Eukaryota</taxon>
        <taxon>Fungi</taxon>
        <taxon>Dikarya</taxon>
        <taxon>Ascomycota</taxon>
        <taxon>Pezizomycotina</taxon>
        <taxon>Sordariomycetes</taxon>
        <taxon>Sordariomycetidae</taxon>
        <taxon>Sordariales</taxon>
        <taxon>Sordariaceae</taxon>
        <taxon>Neurospora</taxon>
    </lineage>
</organism>
<sequence>MAATAKTVVATGASSGLGFHVIKHLLSQTSQPYNFILGARDVSRTQDAYRSAFQGAALDPHSLEILPLQLSDLKSVKHFAKQTLEKLEGKRIDYLLLNAGIANGAGTEEPGPGGSKWCEALVVNHLSQHYLSHLLLPALLRPGSDTTADTTADNNSRIVVVSSGAIRRVTDPSTLEEDLLAGSGKDGNTVYSETKFVQLLGAHWWRRKLKDAACKVVAVSPGLIPGTGIGRGSGLVLSMEMKDAKSVDEGAQSILRAFTRDDFPEDPNRIFLTSWGEWWESETIGKTLDKELQDRWCPEKEEIETEEGLKGF</sequence>
<dbReference type="Pfam" id="PF00106">
    <property type="entry name" value="adh_short"/>
    <property type="match status" value="1"/>
</dbReference>
<dbReference type="InterPro" id="IPR002347">
    <property type="entry name" value="SDR_fam"/>
</dbReference>
<gene>
    <name evidence="3" type="ORF">B0T23DRAFT_380142</name>
</gene>
<protein>
    <recommendedName>
        <fullName evidence="5">NAD(P)-binding protein</fullName>
    </recommendedName>
</protein>
<evidence type="ECO:0000256" key="2">
    <source>
        <dbReference type="ARBA" id="ARBA00023002"/>
    </source>
</evidence>
<dbReference type="PANTHER" id="PTHR24320:SF148">
    <property type="entry name" value="NAD(P)-BINDING ROSSMANN-FOLD SUPERFAMILY PROTEIN"/>
    <property type="match status" value="1"/>
</dbReference>
<proteinExistence type="inferred from homology"/>
<comment type="caution">
    <text evidence="3">The sequence shown here is derived from an EMBL/GenBank/DDBJ whole genome shotgun (WGS) entry which is preliminary data.</text>
</comment>
<dbReference type="AlphaFoldDB" id="A0AAJ0I815"/>
<dbReference type="PRINTS" id="PR00081">
    <property type="entry name" value="GDHRDH"/>
</dbReference>
<accession>A0AAJ0I815</accession>
<evidence type="ECO:0000256" key="1">
    <source>
        <dbReference type="ARBA" id="ARBA00006484"/>
    </source>
</evidence>
<dbReference type="Gene3D" id="3.40.50.720">
    <property type="entry name" value="NAD(P)-binding Rossmann-like Domain"/>
    <property type="match status" value="1"/>
</dbReference>
<dbReference type="RefSeq" id="XP_062693100.1">
    <property type="nucleotide sequence ID" value="XM_062837191.1"/>
</dbReference>
<comment type="similarity">
    <text evidence="1">Belongs to the short-chain dehydrogenases/reductases (SDR) family.</text>
</comment>
<name>A0AAJ0I815_9PEZI</name>
<dbReference type="GeneID" id="87874813"/>
<keyword evidence="4" id="KW-1185">Reference proteome</keyword>
<dbReference type="Proteomes" id="UP001285908">
    <property type="component" value="Unassembled WGS sequence"/>
</dbReference>
<reference evidence="3 4" key="1">
    <citation type="journal article" date="2023" name="Mol. Phylogenet. Evol.">
        <title>Genome-scale phylogeny and comparative genomics of the fungal order Sordariales.</title>
        <authorList>
            <person name="Hensen N."/>
            <person name="Bonometti L."/>
            <person name="Westerberg I."/>
            <person name="Brannstrom I.O."/>
            <person name="Guillou S."/>
            <person name="Cros-Aarteil S."/>
            <person name="Calhoun S."/>
            <person name="Haridas S."/>
            <person name="Kuo A."/>
            <person name="Mondo S."/>
            <person name="Pangilinan J."/>
            <person name="Riley R."/>
            <person name="LaButti K."/>
            <person name="Andreopoulos B."/>
            <person name="Lipzen A."/>
            <person name="Chen C."/>
            <person name="Yan M."/>
            <person name="Daum C."/>
            <person name="Ng V."/>
            <person name="Clum A."/>
            <person name="Steindorff A."/>
            <person name="Ohm R.A."/>
            <person name="Martin F."/>
            <person name="Silar P."/>
            <person name="Natvig D.O."/>
            <person name="Lalanne C."/>
            <person name="Gautier V."/>
            <person name="Ament-Velasquez S.L."/>
            <person name="Kruys A."/>
            <person name="Hutchinson M.I."/>
            <person name="Powell A.J."/>
            <person name="Barry K."/>
            <person name="Miller A.N."/>
            <person name="Grigoriev I.V."/>
            <person name="Debuchy R."/>
            <person name="Gladieux P."/>
            <person name="Hiltunen Thoren M."/>
            <person name="Johannesson H."/>
        </authorList>
    </citation>
    <scope>NUCLEOTIDE SEQUENCE [LARGE SCALE GENOMIC DNA]</scope>
    <source>
        <strain evidence="3 4">FGSC 10403</strain>
    </source>
</reference>
<dbReference type="GO" id="GO:0016491">
    <property type="term" value="F:oxidoreductase activity"/>
    <property type="evidence" value="ECO:0007669"/>
    <property type="project" value="UniProtKB-KW"/>
</dbReference>
<evidence type="ECO:0008006" key="5">
    <source>
        <dbReference type="Google" id="ProtNLM"/>
    </source>
</evidence>
<dbReference type="InterPro" id="IPR036291">
    <property type="entry name" value="NAD(P)-bd_dom_sf"/>
</dbReference>
<evidence type="ECO:0000313" key="3">
    <source>
        <dbReference type="EMBL" id="KAK3492642.1"/>
    </source>
</evidence>
<keyword evidence="2" id="KW-0560">Oxidoreductase</keyword>
<dbReference type="SUPFAM" id="SSF51735">
    <property type="entry name" value="NAD(P)-binding Rossmann-fold domains"/>
    <property type="match status" value="1"/>
</dbReference>
<dbReference type="PANTHER" id="PTHR24320">
    <property type="entry name" value="RETINOL DEHYDROGENASE"/>
    <property type="match status" value="1"/>
</dbReference>